<name>A0AAD6UMZ0_9AGAR</name>
<evidence type="ECO:0000313" key="3">
    <source>
        <dbReference type="Proteomes" id="UP001219525"/>
    </source>
</evidence>
<sequence length="212" mass="23412">MPTFNSLYESNDDVEPLALPPLDGIIGLDDPAIILHSSGSTAFPKLITSTYRILMESGLIPYHGQVDVCGDVLTVRETLARLPVTERVRGLIFDTLCRRRPATPLRTRAGFFSTPPPPCRGDAPRRCLPPHRRLAPPAHAPLSVRRLVFDARRCNAHPAPPPPYTAALRRPLLQRPAPTHCTAAAPKRPARAHFRRHHRPATPHAAAPHTLR</sequence>
<dbReference type="Proteomes" id="UP001219525">
    <property type="component" value="Unassembled WGS sequence"/>
</dbReference>
<dbReference type="AlphaFoldDB" id="A0AAD6UMZ0"/>
<organism evidence="2 3">
    <name type="scientific">Mycena pura</name>
    <dbReference type="NCBI Taxonomy" id="153505"/>
    <lineage>
        <taxon>Eukaryota</taxon>
        <taxon>Fungi</taxon>
        <taxon>Dikarya</taxon>
        <taxon>Basidiomycota</taxon>
        <taxon>Agaricomycotina</taxon>
        <taxon>Agaricomycetes</taxon>
        <taxon>Agaricomycetidae</taxon>
        <taxon>Agaricales</taxon>
        <taxon>Marasmiineae</taxon>
        <taxon>Mycenaceae</taxon>
        <taxon>Mycena</taxon>
    </lineage>
</organism>
<feature type="compositionally biased region" description="Basic residues" evidence="1">
    <location>
        <begin position="188"/>
        <end position="201"/>
    </location>
</feature>
<dbReference type="SUPFAM" id="SSF56801">
    <property type="entry name" value="Acetyl-CoA synthetase-like"/>
    <property type="match status" value="1"/>
</dbReference>
<comment type="caution">
    <text evidence="2">The sequence shown here is derived from an EMBL/GenBank/DDBJ whole genome shotgun (WGS) entry which is preliminary data.</text>
</comment>
<accession>A0AAD6UMZ0</accession>
<reference evidence="2" key="1">
    <citation type="submission" date="2023-03" db="EMBL/GenBank/DDBJ databases">
        <title>Massive genome expansion in bonnet fungi (Mycena s.s.) driven by repeated elements and novel gene families across ecological guilds.</title>
        <authorList>
            <consortium name="Lawrence Berkeley National Laboratory"/>
            <person name="Harder C.B."/>
            <person name="Miyauchi S."/>
            <person name="Viragh M."/>
            <person name="Kuo A."/>
            <person name="Thoen E."/>
            <person name="Andreopoulos B."/>
            <person name="Lu D."/>
            <person name="Skrede I."/>
            <person name="Drula E."/>
            <person name="Henrissat B."/>
            <person name="Morin E."/>
            <person name="Kohler A."/>
            <person name="Barry K."/>
            <person name="LaButti K."/>
            <person name="Morin E."/>
            <person name="Salamov A."/>
            <person name="Lipzen A."/>
            <person name="Mereny Z."/>
            <person name="Hegedus B."/>
            <person name="Baldrian P."/>
            <person name="Stursova M."/>
            <person name="Weitz H."/>
            <person name="Taylor A."/>
            <person name="Grigoriev I.V."/>
            <person name="Nagy L.G."/>
            <person name="Martin F."/>
            <person name="Kauserud H."/>
        </authorList>
    </citation>
    <scope>NUCLEOTIDE SEQUENCE</scope>
    <source>
        <strain evidence="2">9144</strain>
    </source>
</reference>
<dbReference type="EMBL" id="JARJCW010000137">
    <property type="protein sequence ID" value="KAJ7191127.1"/>
    <property type="molecule type" value="Genomic_DNA"/>
</dbReference>
<gene>
    <name evidence="2" type="ORF">GGX14DRAFT_601214</name>
</gene>
<evidence type="ECO:0000256" key="1">
    <source>
        <dbReference type="SAM" id="MobiDB-lite"/>
    </source>
</evidence>
<feature type="compositionally biased region" description="Low complexity" evidence="1">
    <location>
        <begin position="202"/>
        <end position="212"/>
    </location>
</feature>
<feature type="region of interest" description="Disordered" evidence="1">
    <location>
        <begin position="176"/>
        <end position="212"/>
    </location>
</feature>
<keyword evidence="3" id="KW-1185">Reference proteome</keyword>
<evidence type="ECO:0000313" key="2">
    <source>
        <dbReference type="EMBL" id="KAJ7191127.1"/>
    </source>
</evidence>
<protein>
    <submittedName>
        <fullName evidence="2">Uncharacterized protein</fullName>
    </submittedName>
</protein>
<proteinExistence type="predicted"/>